<accession>A0A4Y2CTM2</accession>
<proteinExistence type="predicted"/>
<dbReference type="EMBL" id="BGPR01000246">
    <property type="protein sequence ID" value="GBM07713.1"/>
    <property type="molecule type" value="Genomic_DNA"/>
</dbReference>
<gene>
    <name evidence="1" type="ORF">AVEN_137594_1</name>
</gene>
<dbReference type="AlphaFoldDB" id="A0A4Y2CTM2"/>
<sequence length="108" mass="12018">MEGLTNAKLADIRRAYGTSGCNGGATVHPKGVWRPTRCFELLELPLACYMKYNGKRVPARGCCDSCVHIRLRPDHKITHQCSFDVCPQASEEVATLYMLSSIVRFGEI</sequence>
<organism evidence="1 2">
    <name type="scientific">Araneus ventricosus</name>
    <name type="common">Orbweaver spider</name>
    <name type="synonym">Epeira ventricosa</name>
    <dbReference type="NCBI Taxonomy" id="182803"/>
    <lineage>
        <taxon>Eukaryota</taxon>
        <taxon>Metazoa</taxon>
        <taxon>Ecdysozoa</taxon>
        <taxon>Arthropoda</taxon>
        <taxon>Chelicerata</taxon>
        <taxon>Arachnida</taxon>
        <taxon>Araneae</taxon>
        <taxon>Araneomorphae</taxon>
        <taxon>Entelegynae</taxon>
        <taxon>Araneoidea</taxon>
        <taxon>Araneidae</taxon>
        <taxon>Araneus</taxon>
    </lineage>
</organism>
<evidence type="ECO:0000313" key="2">
    <source>
        <dbReference type="Proteomes" id="UP000499080"/>
    </source>
</evidence>
<keyword evidence="2" id="KW-1185">Reference proteome</keyword>
<protein>
    <submittedName>
        <fullName evidence="1">Uncharacterized protein</fullName>
    </submittedName>
</protein>
<reference evidence="1 2" key="1">
    <citation type="journal article" date="2019" name="Sci. Rep.">
        <title>Orb-weaving spider Araneus ventricosus genome elucidates the spidroin gene catalogue.</title>
        <authorList>
            <person name="Kono N."/>
            <person name="Nakamura H."/>
            <person name="Ohtoshi R."/>
            <person name="Moran D.A.P."/>
            <person name="Shinohara A."/>
            <person name="Yoshida Y."/>
            <person name="Fujiwara M."/>
            <person name="Mori M."/>
            <person name="Tomita M."/>
            <person name="Arakawa K."/>
        </authorList>
    </citation>
    <scope>NUCLEOTIDE SEQUENCE [LARGE SCALE GENOMIC DNA]</scope>
</reference>
<dbReference type="Proteomes" id="UP000499080">
    <property type="component" value="Unassembled WGS sequence"/>
</dbReference>
<evidence type="ECO:0000313" key="1">
    <source>
        <dbReference type="EMBL" id="GBM07713.1"/>
    </source>
</evidence>
<name>A0A4Y2CTM2_ARAVE</name>
<comment type="caution">
    <text evidence="1">The sequence shown here is derived from an EMBL/GenBank/DDBJ whole genome shotgun (WGS) entry which is preliminary data.</text>
</comment>